<feature type="compositionally biased region" description="Basic and acidic residues" evidence="3">
    <location>
        <begin position="186"/>
        <end position="207"/>
    </location>
</feature>
<dbReference type="PROSITE" id="PS50097">
    <property type="entry name" value="BTB"/>
    <property type="match status" value="1"/>
</dbReference>
<comment type="subcellular location">
    <subcellularLocation>
        <location evidence="1">Nucleus</location>
    </subcellularLocation>
</comment>
<dbReference type="SUPFAM" id="SSF54695">
    <property type="entry name" value="POZ domain"/>
    <property type="match status" value="1"/>
</dbReference>
<dbReference type="Pfam" id="PF00651">
    <property type="entry name" value="BTB"/>
    <property type="match status" value="1"/>
</dbReference>
<dbReference type="InterPro" id="IPR051095">
    <property type="entry name" value="Dros_DevTransReg"/>
</dbReference>
<dbReference type="Gene3D" id="3.30.710.10">
    <property type="entry name" value="Potassium Channel Kv1.1, Chain A"/>
    <property type="match status" value="1"/>
</dbReference>
<feature type="domain" description="BTB" evidence="4">
    <location>
        <begin position="2"/>
        <end position="67"/>
    </location>
</feature>
<dbReference type="GO" id="GO:0006357">
    <property type="term" value="P:regulation of transcription by RNA polymerase II"/>
    <property type="evidence" value="ECO:0007669"/>
    <property type="project" value="TreeGrafter"/>
</dbReference>
<gene>
    <name evidence="5" type="ORF">g.53802</name>
</gene>
<name>A0A1B6MUM7_9HEMI</name>
<accession>A0A1B6MUM7</accession>
<dbReference type="EMBL" id="GEBQ01000354">
    <property type="protein sequence ID" value="JAT39623.1"/>
    <property type="molecule type" value="Transcribed_RNA"/>
</dbReference>
<dbReference type="SMART" id="SM00225">
    <property type="entry name" value="BTB"/>
    <property type="match status" value="1"/>
</dbReference>
<dbReference type="PANTHER" id="PTHR23110:SF99">
    <property type="entry name" value="BROAD-COMPLEX CORE PROTEIN ISOFORM 6"/>
    <property type="match status" value="1"/>
</dbReference>
<sequence>FVDVTLACDGKSLKAHRVVLSACSPYFRELLKSTPCKHPVIVLQDVIFEDLHALVEFIYHGEVNVHQKALPSFLKTAEVLRVSGLTQQSEVREEATEKAGSRETANIGEDNWLAYRRTPSTPSHRHRERRPSASDNTDNQENNAKKIKTETNTELQAPQPSSNHQEKEDAEPPMDFSTTNPAKTARKTDSSEASPGKEREREREERE</sequence>
<evidence type="ECO:0000256" key="3">
    <source>
        <dbReference type="SAM" id="MobiDB-lite"/>
    </source>
</evidence>
<evidence type="ECO:0000259" key="4">
    <source>
        <dbReference type="PROSITE" id="PS50097"/>
    </source>
</evidence>
<evidence type="ECO:0000256" key="1">
    <source>
        <dbReference type="ARBA" id="ARBA00004123"/>
    </source>
</evidence>
<dbReference type="CDD" id="cd18315">
    <property type="entry name" value="BTB_POZ_BAB-like"/>
    <property type="match status" value="1"/>
</dbReference>
<keyword evidence="2" id="KW-0539">Nucleus</keyword>
<feature type="non-terminal residue" evidence="5">
    <location>
        <position position="207"/>
    </location>
</feature>
<reference evidence="5" key="1">
    <citation type="submission" date="2015-11" db="EMBL/GenBank/DDBJ databases">
        <title>De novo transcriptome assembly of four potential Pierce s Disease insect vectors from Arizona vineyards.</title>
        <authorList>
            <person name="Tassone E.E."/>
        </authorList>
    </citation>
    <scope>NUCLEOTIDE SEQUENCE</scope>
</reference>
<dbReference type="AlphaFoldDB" id="A0A1B6MUM7"/>
<feature type="compositionally biased region" description="Basic and acidic residues" evidence="3">
    <location>
        <begin position="90"/>
        <end position="101"/>
    </location>
</feature>
<dbReference type="InterPro" id="IPR011333">
    <property type="entry name" value="SKP1/BTB/POZ_sf"/>
</dbReference>
<feature type="non-terminal residue" evidence="5">
    <location>
        <position position="1"/>
    </location>
</feature>
<dbReference type="PANTHER" id="PTHR23110">
    <property type="entry name" value="BTB DOMAIN TRANSCRIPTION FACTOR"/>
    <property type="match status" value="1"/>
</dbReference>
<feature type="region of interest" description="Disordered" evidence="3">
    <location>
        <begin position="86"/>
        <end position="207"/>
    </location>
</feature>
<feature type="compositionally biased region" description="Polar residues" evidence="3">
    <location>
        <begin position="133"/>
        <end position="142"/>
    </location>
</feature>
<evidence type="ECO:0000256" key="2">
    <source>
        <dbReference type="ARBA" id="ARBA00023242"/>
    </source>
</evidence>
<feature type="compositionally biased region" description="Polar residues" evidence="3">
    <location>
        <begin position="152"/>
        <end position="163"/>
    </location>
</feature>
<organism evidence="5">
    <name type="scientific">Graphocephala atropunctata</name>
    <dbReference type="NCBI Taxonomy" id="36148"/>
    <lineage>
        <taxon>Eukaryota</taxon>
        <taxon>Metazoa</taxon>
        <taxon>Ecdysozoa</taxon>
        <taxon>Arthropoda</taxon>
        <taxon>Hexapoda</taxon>
        <taxon>Insecta</taxon>
        <taxon>Pterygota</taxon>
        <taxon>Neoptera</taxon>
        <taxon>Paraneoptera</taxon>
        <taxon>Hemiptera</taxon>
        <taxon>Auchenorrhyncha</taxon>
        <taxon>Membracoidea</taxon>
        <taxon>Cicadellidae</taxon>
        <taxon>Cicadellinae</taxon>
        <taxon>Cicadellini</taxon>
        <taxon>Graphocephala</taxon>
    </lineage>
</organism>
<protein>
    <recommendedName>
        <fullName evidence="4">BTB domain-containing protein</fullName>
    </recommendedName>
</protein>
<dbReference type="InterPro" id="IPR000210">
    <property type="entry name" value="BTB/POZ_dom"/>
</dbReference>
<dbReference type="GO" id="GO:0005634">
    <property type="term" value="C:nucleus"/>
    <property type="evidence" value="ECO:0007669"/>
    <property type="project" value="UniProtKB-SubCell"/>
</dbReference>
<proteinExistence type="predicted"/>
<evidence type="ECO:0000313" key="5">
    <source>
        <dbReference type="EMBL" id="JAT39623.1"/>
    </source>
</evidence>